<organism evidence="10 11">
    <name type="scientific">Camellia sinensis</name>
    <name type="common">Tea plant</name>
    <name type="synonym">Thea sinensis</name>
    <dbReference type="NCBI Taxonomy" id="4442"/>
    <lineage>
        <taxon>Eukaryota</taxon>
        <taxon>Viridiplantae</taxon>
        <taxon>Streptophyta</taxon>
        <taxon>Embryophyta</taxon>
        <taxon>Tracheophyta</taxon>
        <taxon>Spermatophyta</taxon>
        <taxon>Magnoliopsida</taxon>
        <taxon>eudicotyledons</taxon>
        <taxon>Gunneridae</taxon>
        <taxon>Pentapetalae</taxon>
        <taxon>asterids</taxon>
        <taxon>Ericales</taxon>
        <taxon>Theaceae</taxon>
        <taxon>Camellia</taxon>
    </lineage>
</organism>
<dbReference type="Pfam" id="PF00271">
    <property type="entry name" value="Helicase_C"/>
    <property type="match status" value="1"/>
</dbReference>
<comment type="catalytic activity">
    <reaction evidence="7">
        <text>ATP + H2O = ADP + phosphate + H(+)</text>
        <dbReference type="Rhea" id="RHEA:13065"/>
        <dbReference type="ChEBI" id="CHEBI:15377"/>
        <dbReference type="ChEBI" id="CHEBI:15378"/>
        <dbReference type="ChEBI" id="CHEBI:30616"/>
        <dbReference type="ChEBI" id="CHEBI:43474"/>
        <dbReference type="ChEBI" id="CHEBI:456216"/>
        <dbReference type="EC" id="3.6.4.13"/>
    </reaction>
</comment>
<dbReference type="GO" id="GO:0003723">
    <property type="term" value="F:RNA binding"/>
    <property type="evidence" value="ECO:0007669"/>
    <property type="project" value="TreeGrafter"/>
</dbReference>
<keyword evidence="5" id="KW-0067">ATP-binding</keyword>
<keyword evidence="3" id="KW-0863">Zinc-finger</keyword>
<evidence type="ECO:0000256" key="4">
    <source>
        <dbReference type="ARBA" id="ARBA00022801"/>
    </source>
</evidence>
<evidence type="ECO:0000256" key="3">
    <source>
        <dbReference type="ARBA" id="ARBA00022771"/>
    </source>
</evidence>
<comment type="caution">
    <text evidence="10">The sequence shown here is derived from an EMBL/GenBank/DDBJ whole genome shotgun (WGS) entry which is preliminary data.</text>
</comment>
<dbReference type="Gene3D" id="3.40.50.300">
    <property type="entry name" value="P-loop containing nucleotide triphosphate hydrolases"/>
    <property type="match status" value="1"/>
</dbReference>
<dbReference type="InterPro" id="IPR041367">
    <property type="entry name" value="Znf-CCCH_4"/>
</dbReference>
<reference evidence="11" key="1">
    <citation type="journal article" date="2020" name="Nat. Commun.">
        <title>Genome assembly of wild tea tree DASZ reveals pedigree and selection history of tea varieties.</title>
        <authorList>
            <person name="Zhang W."/>
            <person name="Zhang Y."/>
            <person name="Qiu H."/>
            <person name="Guo Y."/>
            <person name="Wan H."/>
            <person name="Zhang X."/>
            <person name="Scossa F."/>
            <person name="Alseekh S."/>
            <person name="Zhang Q."/>
            <person name="Wang P."/>
            <person name="Xu L."/>
            <person name="Schmidt M.H."/>
            <person name="Jia X."/>
            <person name="Li D."/>
            <person name="Zhu A."/>
            <person name="Guo F."/>
            <person name="Chen W."/>
            <person name="Ni D."/>
            <person name="Usadel B."/>
            <person name="Fernie A.R."/>
            <person name="Wen W."/>
        </authorList>
    </citation>
    <scope>NUCLEOTIDE SEQUENCE [LARGE SCALE GENOMIC DNA]</scope>
    <source>
        <strain evidence="11">cv. G240</strain>
    </source>
</reference>
<dbReference type="GO" id="GO:0016787">
    <property type="term" value="F:hydrolase activity"/>
    <property type="evidence" value="ECO:0007669"/>
    <property type="project" value="UniProtKB-KW"/>
</dbReference>
<evidence type="ECO:0000256" key="2">
    <source>
        <dbReference type="ARBA" id="ARBA00022723"/>
    </source>
</evidence>
<dbReference type="AlphaFoldDB" id="A0A7J7GBN1"/>
<keyword evidence="5" id="KW-0347">Helicase</keyword>
<keyword evidence="4" id="KW-0378">Hydrolase</keyword>
<name>A0A7J7GBN1_CAMSI</name>
<feature type="domain" description="Helicase C-terminal" evidence="8">
    <location>
        <begin position="167"/>
        <end position="243"/>
    </location>
</feature>
<dbReference type="EC" id="3.6.4.13" evidence="1"/>
<feature type="domain" description="E3 ligase CCCH-type zinc finger" evidence="9">
    <location>
        <begin position="558"/>
        <end position="573"/>
    </location>
</feature>
<dbReference type="PANTHER" id="PTHR18934:SF221">
    <property type="entry name" value="ATP-DEPENDENT RNA HELICASE DHX34-RELATED"/>
    <property type="match status" value="1"/>
</dbReference>
<evidence type="ECO:0000259" key="8">
    <source>
        <dbReference type="Pfam" id="PF00271"/>
    </source>
</evidence>
<sequence length="663" mass="74673">MNTYNGPNSASERFTTAIYLNLLEATPMNRSAVRVFKVQKAMDPPDPEVVEDALSLLDHINALEKTSHRGRYEPAFYGRLLVSFSLPFDASMIILKFRDMGMLREGILLVLAEQVSELLGISSELLSLKYCSRPSPVVADADIKPEVHRLIHDLVLHIHKNEPDIEKIILVFLPKYYALEQQWFLLKPFSISFKVHILHSSIDIEHALKVVKIWKSRRNVILATNIAESSVTIPKVAFVIDSCRSLQVLWDSNRKTESAELVWVSKSQRLVTGSFFNELQDFECPTILRLSLRQQVLLICCAESKAINDLKVLLQKAMDPPDPEVVEDALSLLDHINALEKTSHRGRYEPTFYGRLLVSFSLPFDASMIILKFGDMGMLREGILLGVLMDAQPLPILRPFVQDILYAEYTDCYYSGDEKSTALTGRMEMVFLANLCAFQFWQRVYKDKLRLDRLKQLLHFDEMKAAQVMVPAEEWCSFHNLVQPSLNHVAEICMGLTISCVCNHDLSFVSRAGPADSMAADDEHSELPNETRMCNSVPFVPSSYFLSHEVAENLATIIKEGCRNGDKCEFSHDVGPSTSSSSRSSLCLPEDETVYATSLLRLFPTSYDGCILLLDDTDFHFSSHLSRHYDPSKIISTTVLSAGSPLDASLSGVRILWGLSHPS</sequence>
<gene>
    <name evidence="10" type="ORF">HYC85_024857</name>
</gene>
<evidence type="ECO:0000259" key="9">
    <source>
        <dbReference type="Pfam" id="PF18044"/>
    </source>
</evidence>
<evidence type="ECO:0000313" key="11">
    <source>
        <dbReference type="Proteomes" id="UP000593564"/>
    </source>
</evidence>
<keyword evidence="6" id="KW-0862">Zinc</keyword>
<dbReference type="EMBL" id="JACBKZ010000012">
    <property type="protein sequence ID" value="KAF5937351.1"/>
    <property type="molecule type" value="Genomic_DNA"/>
</dbReference>
<evidence type="ECO:0000256" key="7">
    <source>
        <dbReference type="ARBA" id="ARBA00047984"/>
    </source>
</evidence>
<keyword evidence="11" id="KW-1185">Reference proteome</keyword>
<proteinExistence type="predicted"/>
<dbReference type="GO" id="GO:0003724">
    <property type="term" value="F:RNA helicase activity"/>
    <property type="evidence" value="ECO:0007669"/>
    <property type="project" value="UniProtKB-EC"/>
</dbReference>
<dbReference type="InterPro" id="IPR027417">
    <property type="entry name" value="P-loop_NTPase"/>
</dbReference>
<dbReference type="Gene3D" id="1.20.120.1080">
    <property type="match status" value="2"/>
</dbReference>
<dbReference type="Proteomes" id="UP000593564">
    <property type="component" value="Unassembled WGS sequence"/>
</dbReference>
<dbReference type="Pfam" id="PF18044">
    <property type="entry name" value="zf-CCCH_4"/>
    <property type="match status" value="1"/>
</dbReference>
<dbReference type="SUPFAM" id="SSF52540">
    <property type="entry name" value="P-loop containing nucleoside triphosphate hydrolases"/>
    <property type="match status" value="1"/>
</dbReference>
<evidence type="ECO:0000256" key="6">
    <source>
        <dbReference type="ARBA" id="ARBA00022833"/>
    </source>
</evidence>
<dbReference type="PANTHER" id="PTHR18934">
    <property type="entry name" value="ATP-DEPENDENT RNA HELICASE"/>
    <property type="match status" value="1"/>
</dbReference>
<keyword evidence="5" id="KW-0547">Nucleotide-binding</keyword>
<evidence type="ECO:0000256" key="1">
    <source>
        <dbReference type="ARBA" id="ARBA00012552"/>
    </source>
</evidence>
<protein>
    <recommendedName>
        <fullName evidence="1">RNA helicase</fullName>
        <ecNumber evidence="1">3.6.4.13</ecNumber>
    </recommendedName>
</protein>
<dbReference type="InterPro" id="IPR001650">
    <property type="entry name" value="Helicase_C-like"/>
</dbReference>
<keyword evidence="2" id="KW-0479">Metal-binding</keyword>
<dbReference type="GO" id="GO:0008270">
    <property type="term" value="F:zinc ion binding"/>
    <property type="evidence" value="ECO:0007669"/>
    <property type="project" value="UniProtKB-KW"/>
</dbReference>
<evidence type="ECO:0000313" key="10">
    <source>
        <dbReference type="EMBL" id="KAF5937351.1"/>
    </source>
</evidence>
<accession>A0A7J7GBN1</accession>
<evidence type="ECO:0000256" key="5">
    <source>
        <dbReference type="ARBA" id="ARBA00022806"/>
    </source>
</evidence>
<reference evidence="10 11" key="2">
    <citation type="submission" date="2020-07" db="EMBL/GenBank/DDBJ databases">
        <title>Genome assembly of wild tea tree DASZ reveals pedigree and selection history of tea varieties.</title>
        <authorList>
            <person name="Zhang W."/>
        </authorList>
    </citation>
    <scope>NUCLEOTIDE SEQUENCE [LARGE SCALE GENOMIC DNA]</scope>
    <source>
        <strain evidence="11">cv. G240</strain>
        <tissue evidence="10">Leaf</tissue>
    </source>
</reference>